<evidence type="ECO:0000313" key="11">
    <source>
        <dbReference type="Proteomes" id="UP000266273"/>
    </source>
</evidence>
<evidence type="ECO:0000259" key="9">
    <source>
        <dbReference type="Pfam" id="PF01515"/>
    </source>
</evidence>
<dbReference type="Gene3D" id="3.40.50.10950">
    <property type="match status" value="1"/>
</dbReference>
<evidence type="ECO:0000313" key="10">
    <source>
        <dbReference type="EMBL" id="RIA47203.1"/>
    </source>
</evidence>
<reference evidence="10 11" key="1">
    <citation type="submission" date="2018-08" db="EMBL/GenBank/DDBJ databases">
        <title>Genomic Encyclopedia of Archaeal and Bacterial Type Strains, Phase II (KMG-II): from individual species to whole genera.</title>
        <authorList>
            <person name="Goeker M."/>
        </authorList>
    </citation>
    <scope>NUCLEOTIDE SEQUENCE [LARGE SCALE GENOMIC DNA]</scope>
    <source>
        <strain evidence="10 11">DSM 5002</strain>
    </source>
</reference>
<keyword evidence="7" id="KW-0012">Acyltransferase</keyword>
<dbReference type="NCBIfam" id="NF007233">
    <property type="entry name" value="PRK09653.1"/>
    <property type="match status" value="1"/>
</dbReference>
<dbReference type="InterPro" id="IPR002505">
    <property type="entry name" value="PTA_PTB"/>
</dbReference>
<dbReference type="AlphaFoldDB" id="A0A397PFH0"/>
<comment type="caution">
    <text evidence="10">The sequence shown here is derived from an EMBL/GenBank/DDBJ whole genome shotgun (WGS) entry which is preliminary data.</text>
</comment>
<comment type="similarity">
    <text evidence="3">Belongs to the phosphate acetyltransferase and butyryltransferase family.</text>
</comment>
<dbReference type="PANTHER" id="PTHR43356:SF3">
    <property type="entry name" value="PHOSPHATE ACETYLTRANSFERASE"/>
    <property type="match status" value="1"/>
</dbReference>
<dbReference type="Proteomes" id="UP000266273">
    <property type="component" value="Unassembled WGS sequence"/>
</dbReference>
<dbReference type="InterPro" id="IPR004614">
    <property type="entry name" value="P_AcTrfase"/>
</dbReference>
<dbReference type="Pfam" id="PF01515">
    <property type="entry name" value="PTA_PTB"/>
    <property type="match status" value="1"/>
</dbReference>
<dbReference type="InterPro" id="IPR050500">
    <property type="entry name" value="Phos_Acetyltrans/Butyryltrans"/>
</dbReference>
<keyword evidence="11" id="KW-1185">Reference proteome</keyword>
<gene>
    <name evidence="10" type="ORF">BXY53_2585</name>
</gene>
<evidence type="ECO:0000256" key="1">
    <source>
        <dbReference type="ARBA" id="ARBA00000705"/>
    </source>
</evidence>
<evidence type="ECO:0000256" key="3">
    <source>
        <dbReference type="ARBA" id="ARBA00005656"/>
    </source>
</evidence>
<evidence type="ECO:0000256" key="2">
    <source>
        <dbReference type="ARBA" id="ARBA00004989"/>
    </source>
</evidence>
<dbReference type="NCBIfam" id="TIGR00651">
    <property type="entry name" value="pta"/>
    <property type="match status" value="1"/>
</dbReference>
<comment type="catalytic activity">
    <reaction evidence="1">
        <text>acetyl-CoA + phosphate = acetyl phosphate + CoA</text>
        <dbReference type="Rhea" id="RHEA:19521"/>
        <dbReference type="ChEBI" id="CHEBI:22191"/>
        <dbReference type="ChEBI" id="CHEBI:43474"/>
        <dbReference type="ChEBI" id="CHEBI:57287"/>
        <dbReference type="ChEBI" id="CHEBI:57288"/>
        <dbReference type="EC" id="2.3.1.8"/>
    </reaction>
</comment>
<dbReference type="InterPro" id="IPR042113">
    <property type="entry name" value="P_AcTrfase_dom1"/>
</dbReference>
<protein>
    <recommendedName>
        <fullName evidence="5">Phosphate acetyltransferase</fullName>
        <ecNumber evidence="4">2.3.1.8</ecNumber>
    </recommendedName>
    <alternativeName>
        <fullName evidence="8">Phosphotransacetylase</fullName>
    </alternativeName>
</protein>
<name>A0A397PFH0_9HYPH</name>
<evidence type="ECO:0000256" key="7">
    <source>
        <dbReference type="ARBA" id="ARBA00023315"/>
    </source>
</evidence>
<dbReference type="EC" id="2.3.1.8" evidence="4"/>
<evidence type="ECO:0000256" key="5">
    <source>
        <dbReference type="ARBA" id="ARBA00021528"/>
    </source>
</evidence>
<evidence type="ECO:0000256" key="8">
    <source>
        <dbReference type="ARBA" id="ARBA00031108"/>
    </source>
</evidence>
<evidence type="ECO:0000256" key="6">
    <source>
        <dbReference type="ARBA" id="ARBA00022679"/>
    </source>
</evidence>
<feature type="domain" description="Phosphate acetyl/butaryl transferase" evidence="9">
    <location>
        <begin position="6"/>
        <end position="327"/>
    </location>
</feature>
<organism evidence="10 11">
    <name type="scientific">Dichotomicrobium thermohalophilum</name>
    <dbReference type="NCBI Taxonomy" id="933063"/>
    <lineage>
        <taxon>Bacteria</taxon>
        <taxon>Pseudomonadati</taxon>
        <taxon>Pseudomonadota</taxon>
        <taxon>Alphaproteobacteria</taxon>
        <taxon>Hyphomicrobiales</taxon>
        <taxon>Hyphomicrobiaceae</taxon>
        <taxon>Dichotomicrobium</taxon>
    </lineage>
</organism>
<dbReference type="InterPro" id="IPR012147">
    <property type="entry name" value="P_Ac_Bu_trans"/>
</dbReference>
<dbReference type="SUPFAM" id="SSF53659">
    <property type="entry name" value="Isocitrate/Isopropylmalate dehydrogenase-like"/>
    <property type="match status" value="1"/>
</dbReference>
<dbReference type="Gene3D" id="3.40.50.10750">
    <property type="entry name" value="Isocitrate/Isopropylmalate dehydrogenase-like"/>
    <property type="match status" value="1"/>
</dbReference>
<dbReference type="OrthoDB" id="9808984at2"/>
<keyword evidence="6" id="KW-0808">Transferase</keyword>
<dbReference type="PIRSF" id="PIRSF000428">
    <property type="entry name" value="P_Ac_trans"/>
    <property type="match status" value="1"/>
</dbReference>
<proteinExistence type="inferred from homology"/>
<evidence type="ECO:0000256" key="4">
    <source>
        <dbReference type="ARBA" id="ARBA00012707"/>
    </source>
</evidence>
<dbReference type="PANTHER" id="PTHR43356">
    <property type="entry name" value="PHOSPHATE ACETYLTRANSFERASE"/>
    <property type="match status" value="1"/>
</dbReference>
<sequence>MKPFDDLLERARANPKHIVLAEGEDPRIVQGAVRAVREGLARVTLLGDESTVREAIAAEGGDGLGIQVVDPAKSPDFDNFAELFCEMRRHKGMDPESARATMRQPLYFANMMVRGGQADGTIAGAANTTADTVRAAIQVIGVGKRYDMVSSFFIMMLCEPHHESPRGAVIFADCALVVAPDAAQLAQIAQASADSAAELLGMDPRVAMLSFSTRGSAAHELVDKVSQATEMVRAARPDLVVDGDIQLDAALVPEINASKAPGSPLEGRANVFVFPGLEAGNIGYKLSERLGGAKAIGPILQGLARPANDLSRGCSAEDVYRLIAVTVVQAQAADKTA</sequence>
<dbReference type="InterPro" id="IPR042112">
    <property type="entry name" value="P_AcTrfase_dom2"/>
</dbReference>
<dbReference type="RefSeq" id="WP_119062387.1">
    <property type="nucleotide sequence ID" value="NZ_QXDF01000004.1"/>
</dbReference>
<comment type="pathway">
    <text evidence="2">Metabolic intermediate biosynthesis; acetyl-CoA biosynthesis; acetyl-CoA from acetate: step 2/2.</text>
</comment>
<accession>A0A397PFH0</accession>
<dbReference type="GO" id="GO:0008959">
    <property type="term" value="F:phosphate acetyltransferase activity"/>
    <property type="evidence" value="ECO:0007669"/>
    <property type="project" value="UniProtKB-EC"/>
</dbReference>
<dbReference type="EMBL" id="QXDF01000004">
    <property type="protein sequence ID" value="RIA47203.1"/>
    <property type="molecule type" value="Genomic_DNA"/>
</dbReference>